<proteinExistence type="predicted"/>
<feature type="region of interest" description="Disordered" evidence="1">
    <location>
        <begin position="165"/>
        <end position="188"/>
    </location>
</feature>
<evidence type="ECO:0000259" key="2">
    <source>
        <dbReference type="PROSITE" id="PS00036"/>
    </source>
</evidence>
<evidence type="ECO:0000256" key="1">
    <source>
        <dbReference type="SAM" id="MobiDB-lite"/>
    </source>
</evidence>
<dbReference type="EMBL" id="JAFIMR010000042">
    <property type="protein sequence ID" value="KAI1856806.1"/>
    <property type="molecule type" value="Genomic_DNA"/>
</dbReference>
<feature type="region of interest" description="Disordered" evidence="1">
    <location>
        <begin position="224"/>
        <end position="245"/>
    </location>
</feature>
<sequence length="382" mass="42442">MPNQHKDSHIDPRLRELSPFDLSELENFHLDDSLFAPGTEAQPQASQAGDAMMSGALVDNTNFPGYPEGPYPIPRQGFSQRELEDQQNWVNDLQIEANQGILDLANNINQQLSMAQGFRVARNEAAESLLASHPGQATYANLHSRARAMQAESQYLGTTSQQAATFQQHAASGQAPQPMGINPAPGSGLVPTEVPGPRRATATDMQCAPITGGRAPPKKVTVDISDDGTPRVVTTDGEDGGPIRLSDIVARPRSEQITAPRAGQPPLKRVKINKRSTRVPYLPIDDDMSDTERLRRAMRNQEMAEIDRAEKRARNNAAARRTREKREQMLANQRQTITQQQQSIAALQSQLDAAQTELKRKRRRDDDADNDDDEFFEKRRRI</sequence>
<dbReference type="Proteomes" id="UP000829685">
    <property type="component" value="Unassembled WGS sequence"/>
</dbReference>
<feature type="domain" description="BZIP" evidence="2">
    <location>
        <begin position="311"/>
        <end position="325"/>
    </location>
</feature>
<evidence type="ECO:0000313" key="3">
    <source>
        <dbReference type="EMBL" id="KAI1856806.1"/>
    </source>
</evidence>
<reference evidence="3" key="1">
    <citation type="submission" date="2021-03" db="EMBL/GenBank/DDBJ databases">
        <title>Revisited historic fungal species revealed as producer of novel bioactive compounds through whole genome sequencing and comparative genomics.</title>
        <authorList>
            <person name="Vignolle G.A."/>
            <person name="Hochenegger N."/>
            <person name="Mach R.L."/>
            <person name="Mach-Aigner A.R."/>
            <person name="Javad Rahimi M."/>
            <person name="Salim K.A."/>
            <person name="Chan C.M."/>
            <person name="Lim L.B.L."/>
            <person name="Cai F."/>
            <person name="Druzhinina I.S."/>
            <person name="U'Ren J.M."/>
            <person name="Derntl C."/>
        </authorList>
    </citation>
    <scope>NUCLEOTIDE SEQUENCE</scope>
    <source>
        <strain evidence="3">TUCIM 5799</strain>
    </source>
</reference>
<dbReference type="InterPro" id="IPR004827">
    <property type="entry name" value="bZIP"/>
</dbReference>
<protein>
    <recommendedName>
        <fullName evidence="2">BZIP domain-containing protein</fullName>
    </recommendedName>
</protein>
<evidence type="ECO:0000313" key="4">
    <source>
        <dbReference type="Proteomes" id="UP000829685"/>
    </source>
</evidence>
<name>A0A9P9WCA4_9PEZI</name>
<comment type="caution">
    <text evidence="3">The sequence shown here is derived from an EMBL/GenBank/DDBJ whole genome shotgun (WGS) entry which is preliminary data.</text>
</comment>
<dbReference type="GO" id="GO:0003700">
    <property type="term" value="F:DNA-binding transcription factor activity"/>
    <property type="evidence" value="ECO:0007669"/>
    <property type="project" value="InterPro"/>
</dbReference>
<feature type="compositionally biased region" description="Low complexity" evidence="1">
    <location>
        <begin position="333"/>
        <end position="355"/>
    </location>
</feature>
<keyword evidence="4" id="KW-1185">Reference proteome</keyword>
<organism evidence="3 4">
    <name type="scientific">Neoarthrinium moseri</name>
    <dbReference type="NCBI Taxonomy" id="1658444"/>
    <lineage>
        <taxon>Eukaryota</taxon>
        <taxon>Fungi</taxon>
        <taxon>Dikarya</taxon>
        <taxon>Ascomycota</taxon>
        <taxon>Pezizomycotina</taxon>
        <taxon>Sordariomycetes</taxon>
        <taxon>Xylariomycetidae</taxon>
        <taxon>Amphisphaeriales</taxon>
        <taxon>Apiosporaceae</taxon>
        <taxon>Neoarthrinium</taxon>
    </lineage>
</organism>
<feature type="region of interest" description="Disordered" evidence="1">
    <location>
        <begin position="302"/>
        <end position="382"/>
    </location>
</feature>
<dbReference type="AlphaFoldDB" id="A0A9P9WCA4"/>
<gene>
    <name evidence="3" type="ORF">JX265_011447</name>
</gene>
<dbReference type="PROSITE" id="PS00036">
    <property type="entry name" value="BZIP_BASIC"/>
    <property type="match status" value="1"/>
</dbReference>
<feature type="compositionally biased region" description="Polar residues" evidence="1">
    <location>
        <begin position="165"/>
        <end position="175"/>
    </location>
</feature>
<accession>A0A9P9WCA4</accession>